<dbReference type="GO" id="GO:0046872">
    <property type="term" value="F:metal ion binding"/>
    <property type="evidence" value="ECO:0007669"/>
    <property type="project" value="UniProtKB-KW"/>
</dbReference>
<comment type="cofactor">
    <cofactor evidence="2">
        <name>Mg(2+)</name>
        <dbReference type="ChEBI" id="CHEBI:18420"/>
    </cofactor>
</comment>
<dbReference type="PANTHER" id="PTHR10954">
    <property type="entry name" value="RIBONUCLEASE H2 SUBUNIT A"/>
    <property type="match status" value="1"/>
</dbReference>
<comment type="function">
    <text evidence="3 13">Endonuclease that specifically degrades the RNA of RNA-DNA hybrids.</text>
</comment>
<evidence type="ECO:0000259" key="14">
    <source>
        <dbReference type="PROSITE" id="PS51975"/>
    </source>
</evidence>
<evidence type="ECO:0000256" key="7">
    <source>
        <dbReference type="ARBA" id="ARBA00022722"/>
    </source>
</evidence>
<evidence type="ECO:0000256" key="5">
    <source>
        <dbReference type="ARBA" id="ARBA00007383"/>
    </source>
</evidence>
<dbReference type="GO" id="GO:0006298">
    <property type="term" value="P:mismatch repair"/>
    <property type="evidence" value="ECO:0007669"/>
    <property type="project" value="TreeGrafter"/>
</dbReference>
<organism evidence="15 16">
    <name type="scientific">Candidatus Gottesmanbacteria bacterium RIFCSPHIGHO2_02_FULL_39_14</name>
    <dbReference type="NCBI Taxonomy" id="1798383"/>
    <lineage>
        <taxon>Bacteria</taxon>
        <taxon>Candidatus Gottesmaniibacteriota</taxon>
    </lineage>
</organism>
<evidence type="ECO:0000256" key="12">
    <source>
        <dbReference type="PROSITE-ProRule" id="PRU01319"/>
    </source>
</evidence>
<evidence type="ECO:0000256" key="1">
    <source>
        <dbReference type="ARBA" id="ARBA00000077"/>
    </source>
</evidence>
<dbReference type="GO" id="GO:0043137">
    <property type="term" value="P:DNA replication, removal of RNA primer"/>
    <property type="evidence" value="ECO:0007669"/>
    <property type="project" value="TreeGrafter"/>
</dbReference>
<feature type="domain" description="RNase H type-2" evidence="14">
    <location>
        <begin position="18"/>
        <end position="217"/>
    </location>
</feature>
<dbReference type="SUPFAM" id="SSF53098">
    <property type="entry name" value="Ribonuclease H-like"/>
    <property type="match status" value="1"/>
</dbReference>
<dbReference type="PROSITE" id="PS51975">
    <property type="entry name" value="RNASE_H_2"/>
    <property type="match status" value="1"/>
</dbReference>
<dbReference type="AlphaFoldDB" id="A0A1F5ZY19"/>
<evidence type="ECO:0000256" key="2">
    <source>
        <dbReference type="ARBA" id="ARBA00001946"/>
    </source>
</evidence>
<dbReference type="InterPro" id="IPR036397">
    <property type="entry name" value="RNaseH_sf"/>
</dbReference>
<dbReference type="STRING" id="1798383.A3D78_04110"/>
<evidence type="ECO:0000256" key="6">
    <source>
        <dbReference type="ARBA" id="ARBA00022490"/>
    </source>
</evidence>
<evidence type="ECO:0000256" key="8">
    <source>
        <dbReference type="ARBA" id="ARBA00022723"/>
    </source>
</evidence>
<dbReference type="EC" id="3.1.26.4" evidence="13"/>
<dbReference type="InterPro" id="IPR001352">
    <property type="entry name" value="RNase_HII/HIII"/>
</dbReference>
<feature type="binding site" evidence="12">
    <location>
        <position position="130"/>
    </location>
    <ligand>
        <name>a divalent metal cation</name>
        <dbReference type="ChEBI" id="CHEBI:60240"/>
    </ligand>
</feature>
<evidence type="ECO:0000256" key="10">
    <source>
        <dbReference type="ARBA" id="ARBA00022801"/>
    </source>
</evidence>
<name>A0A1F5ZY19_9BACT</name>
<proteinExistence type="inferred from homology"/>
<dbReference type="EMBL" id="MFJM01000037">
    <property type="protein sequence ID" value="OGG17369.1"/>
    <property type="molecule type" value="Genomic_DNA"/>
</dbReference>
<keyword evidence="8 12" id="KW-0479">Metal-binding</keyword>
<dbReference type="GO" id="GO:0032299">
    <property type="term" value="C:ribonuclease H2 complex"/>
    <property type="evidence" value="ECO:0007669"/>
    <property type="project" value="TreeGrafter"/>
</dbReference>
<dbReference type="PANTHER" id="PTHR10954:SF18">
    <property type="entry name" value="RIBONUCLEASE HII"/>
    <property type="match status" value="1"/>
</dbReference>
<dbReference type="Pfam" id="PF01351">
    <property type="entry name" value="RNase_HII"/>
    <property type="match status" value="1"/>
</dbReference>
<sequence>MKLADFSYEEKLWRQGIETVIGVDEVGRGALSGPVVAGAAMLKFKIQNSNDKSNSKFKKILRLGIDDSKRLKSRERVRLVSEIRKYFFTAIGEATVEEINTLGIVGATGRAMRRAIKNFQLLNNFFLLIDGYVVRNLPGGKIRQMGIIKGDRKSVSIAAASIVAKVYRDRLMRRLSRQFPVYKWGLNKGYGTLVHRRALELNGKCQHHRLLYVDGII</sequence>
<dbReference type="GO" id="GO:0005737">
    <property type="term" value="C:cytoplasm"/>
    <property type="evidence" value="ECO:0007669"/>
    <property type="project" value="UniProtKB-SubCell"/>
</dbReference>
<accession>A0A1F5ZY19</accession>
<dbReference type="GO" id="GO:0004523">
    <property type="term" value="F:RNA-DNA hybrid ribonuclease activity"/>
    <property type="evidence" value="ECO:0007669"/>
    <property type="project" value="UniProtKB-UniRule"/>
</dbReference>
<evidence type="ECO:0000256" key="13">
    <source>
        <dbReference type="RuleBase" id="RU003515"/>
    </source>
</evidence>
<evidence type="ECO:0000256" key="9">
    <source>
        <dbReference type="ARBA" id="ARBA00022759"/>
    </source>
</evidence>
<evidence type="ECO:0000256" key="3">
    <source>
        <dbReference type="ARBA" id="ARBA00004065"/>
    </source>
</evidence>
<dbReference type="CDD" id="cd07182">
    <property type="entry name" value="RNase_HII_bacteria_HII_like"/>
    <property type="match status" value="1"/>
</dbReference>
<feature type="binding site" evidence="12">
    <location>
        <position position="24"/>
    </location>
    <ligand>
        <name>a divalent metal cation</name>
        <dbReference type="ChEBI" id="CHEBI:60240"/>
    </ligand>
</feature>
<dbReference type="Proteomes" id="UP000176253">
    <property type="component" value="Unassembled WGS sequence"/>
</dbReference>
<keyword evidence="6" id="KW-0963">Cytoplasm</keyword>
<dbReference type="Gene3D" id="3.30.420.10">
    <property type="entry name" value="Ribonuclease H-like superfamily/Ribonuclease H"/>
    <property type="match status" value="1"/>
</dbReference>
<keyword evidence="9 12" id="KW-0255">Endonuclease</keyword>
<comment type="caution">
    <text evidence="15">The sequence shown here is derived from an EMBL/GenBank/DDBJ whole genome shotgun (WGS) entry which is preliminary data.</text>
</comment>
<evidence type="ECO:0000313" key="16">
    <source>
        <dbReference type="Proteomes" id="UP000176253"/>
    </source>
</evidence>
<keyword evidence="11" id="KW-0464">Manganese</keyword>
<comment type="subcellular location">
    <subcellularLocation>
        <location evidence="4">Cytoplasm</location>
    </subcellularLocation>
</comment>
<dbReference type="NCBIfam" id="NF000595">
    <property type="entry name" value="PRK00015.1-3"/>
    <property type="match status" value="1"/>
</dbReference>
<protein>
    <recommendedName>
        <fullName evidence="13">Ribonuclease</fullName>
        <ecNumber evidence="13">3.1.26.4</ecNumber>
    </recommendedName>
</protein>
<comment type="cofactor">
    <cofactor evidence="12">
        <name>Mn(2+)</name>
        <dbReference type="ChEBI" id="CHEBI:29035"/>
    </cofactor>
    <cofactor evidence="12">
        <name>Mg(2+)</name>
        <dbReference type="ChEBI" id="CHEBI:18420"/>
    </cofactor>
    <text evidence="12">Manganese or magnesium. Binds 1 divalent metal ion per monomer in the absence of substrate. May bind a second metal ion after substrate binding.</text>
</comment>
<evidence type="ECO:0000256" key="11">
    <source>
        <dbReference type="ARBA" id="ARBA00023211"/>
    </source>
</evidence>
<reference evidence="15 16" key="1">
    <citation type="journal article" date="2016" name="Nat. Commun.">
        <title>Thousands of microbial genomes shed light on interconnected biogeochemical processes in an aquifer system.</title>
        <authorList>
            <person name="Anantharaman K."/>
            <person name="Brown C.T."/>
            <person name="Hug L.A."/>
            <person name="Sharon I."/>
            <person name="Castelle C.J."/>
            <person name="Probst A.J."/>
            <person name="Thomas B.C."/>
            <person name="Singh A."/>
            <person name="Wilkins M.J."/>
            <person name="Karaoz U."/>
            <person name="Brodie E.L."/>
            <person name="Williams K.H."/>
            <person name="Hubbard S.S."/>
            <person name="Banfield J.F."/>
        </authorList>
    </citation>
    <scope>NUCLEOTIDE SEQUENCE [LARGE SCALE GENOMIC DNA]</scope>
</reference>
<comment type="catalytic activity">
    <reaction evidence="1 12 13">
        <text>Endonucleolytic cleavage to 5'-phosphomonoester.</text>
        <dbReference type="EC" id="3.1.26.4"/>
    </reaction>
</comment>
<dbReference type="InterPro" id="IPR022898">
    <property type="entry name" value="RNase_HII"/>
</dbReference>
<evidence type="ECO:0000313" key="15">
    <source>
        <dbReference type="EMBL" id="OGG17369.1"/>
    </source>
</evidence>
<gene>
    <name evidence="15" type="ORF">A3D78_04110</name>
</gene>
<feature type="binding site" evidence="12">
    <location>
        <position position="25"/>
    </location>
    <ligand>
        <name>a divalent metal cation</name>
        <dbReference type="ChEBI" id="CHEBI:60240"/>
    </ligand>
</feature>
<keyword evidence="7 12" id="KW-0540">Nuclease</keyword>
<comment type="similarity">
    <text evidence="5 13">Belongs to the RNase HII family.</text>
</comment>
<dbReference type="GO" id="GO:0003723">
    <property type="term" value="F:RNA binding"/>
    <property type="evidence" value="ECO:0007669"/>
    <property type="project" value="UniProtKB-UniRule"/>
</dbReference>
<evidence type="ECO:0000256" key="4">
    <source>
        <dbReference type="ARBA" id="ARBA00004496"/>
    </source>
</evidence>
<dbReference type="InterPro" id="IPR012337">
    <property type="entry name" value="RNaseH-like_sf"/>
</dbReference>
<dbReference type="InterPro" id="IPR024567">
    <property type="entry name" value="RNase_HII/HIII_dom"/>
</dbReference>
<keyword evidence="10 12" id="KW-0378">Hydrolase</keyword>